<dbReference type="RefSeq" id="WP_146514540.1">
    <property type="nucleotide sequence ID" value="NZ_SJPI01000001.1"/>
</dbReference>
<dbReference type="CDD" id="cd03801">
    <property type="entry name" value="GT4_PimA-like"/>
    <property type="match status" value="1"/>
</dbReference>
<dbReference type="PANTHER" id="PTHR13615">
    <property type="entry name" value="GLYCOSYLTRANSFERASE-LIKE 1"/>
    <property type="match status" value="1"/>
</dbReference>
<comment type="similarity">
    <text evidence="1">Belongs to the glycosyltransferase group 1 family. Glycosyltransferase 4 subfamily.</text>
</comment>
<dbReference type="Pfam" id="PF12038">
    <property type="entry name" value="QTMAN_N"/>
    <property type="match status" value="1"/>
</dbReference>
<dbReference type="InterPro" id="IPR051862">
    <property type="entry name" value="GT-like_domain_containing_1"/>
</dbReference>
<dbReference type="InterPro" id="IPR001296">
    <property type="entry name" value="Glyco_trans_1"/>
</dbReference>
<keyword evidence="2" id="KW-0328">Glycosyltransferase</keyword>
<keyword evidence="3 9" id="KW-0808">Transferase</keyword>
<dbReference type="Proteomes" id="UP000316598">
    <property type="component" value="Unassembled WGS sequence"/>
</dbReference>
<dbReference type="GO" id="GO:0016438">
    <property type="term" value="F:tRNA-queuosine(34) beta-mannosyltransferase activity"/>
    <property type="evidence" value="ECO:0007669"/>
    <property type="project" value="UniProtKB-EC"/>
</dbReference>
<dbReference type="Gene3D" id="3.40.50.2000">
    <property type="entry name" value="Glycogen Phosphorylase B"/>
    <property type="match status" value="1"/>
</dbReference>
<evidence type="ECO:0000256" key="2">
    <source>
        <dbReference type="ARBA" id="ARBA00022676"/>
    </source>
</evidence>
<dbReference type="Pfam" id="PF00534">
    <property type="entry name" value="Glycos_transf_1"/>
    <property type="match status" value="1"/>
</dbReference>
<protein>
    <recommendedName>
        <fullName evidence="5">tRNA-queuosine alpha-mannosyltransferase</fullName>
        <ecNumber evidence="4">2.4.1.110</ecNumber>
    </recommendedName>
</protein>
<feature type="domain" description="Glycosyl transferase family 1" evidence="7">
    <location>
        <begin position="193"/>
        <end position="310"/>
    </location>
</feature>
<gene>
    <name evidence="9" type="ORF">Pla22_21520</name>
</gene>
<proteinExistence type="inferred from homology"/>
<name>A0A5C5WX90_9BACT</name>
<dbReference type="InterPro" id="IPR022701">
    <property type="entry name" value="QTMAN_N"/>
</dbReference>
<accession>A0A5C5WX90</accession>
<feature type="domain" description="tRNA-queuosine alpha-mannosyltransferase N-terminal" evidence="8">
    <location>
        <begin position="5"/>
        <end position="176"/>
    </location>
</feature>
<keyword evidence="10" id="KW-1185">Reference proteome</keyword>
<dbReference type="EC" id="2.4.1.110" evidence="4"/>
<comment type="caution">
    <text evidence="9">The sequence shown here is derived from an EMBL/GenBank/DDBJ whole genome shotgun (WGS) entry which is preliminary data.</text>
</comment>
<organism evidence="9 10">
    <name type="scientific">Rubripirellula amarantea</name>
    <dbReference type="NCBI Taxonomy" id="2527999"/>
    <lineage>
        <taxon>Bacteria</taxon>
        <taxon>Pseudomonadati</taxon>
        <taxon>Planctomycetota</taxon>
        <taxon>Planctomycetia</taxon>
        <taxon>Pirellulales</taxon>
        <taxon>Pirellulaceae</taxon>
        <taxon>Rubripirellula</taxon>
    </lineage>
</organism>
<evidence type="ECO:0000259" key="7">
    <source>
        <dbReference type="Pfam" id="PF00534"/>
    </source>
</evidence>
<evidence type="ECO:0000256" key="6">
    <source>
        <dbReference type="ARBA" id="ARBA00048439"/>
    </source>
</evidence>
<evidence type="ECO:0000313" key="9">
    <source>
        <dbReference type="EMBL" id="TWT54505.1"/>
    </source>
</evidence>
<evidence type="ECO:0000256" key="3">
    <source>
        <dbReference type="ARBA" id="ARBA00022679"/>
    </source>
</evidence>
<dbReference type="AlphaFoldDB" id="A0A5C5WX90"/>
<evidence type="ECO:0000256" key="5">
    <source>
        <dbReference type="ARBA" id="ARBA00044539"/>
    </source>
</evidence>
<dbReference type="OrthoDB" id="9792163at2"/>
<comment type="catalytic activity">
    <reaction evidence="6">
        <text>queuosine(34) in tRNA(Asp) + GDP-alpha-D-mannose = O-4''-alpha-D-mannosylqueuosine(34) in tRNA(Asp) + GDP + H(+)</text>
        <dbReference type="Rhea" id="RHEA:12885"/>
        <dbReference type="Rhea" id="RHEA-COMP:18572"/>
        <dbReference type="Rhea" id="RHEA-COMP:18581"/>
        <dbReference type="ChEBI" id="CHEBI:15378"/>
        <dbReference type="ChEBI" id="CHEBI:57527"/>
        <dbReference type="ChEBI" id="CHEBI:58189"/>
        <dbReference type="ChEBI" id="CHEBI:194431"/>
        <dbReference type="ChEBI" id="CHEBI:194442"/>
        <dbReference type="EC" id="2.4.1.110"/>
    </reaction>
    <physiologicalReaction direction="left-to-right" evidence="6">
        <dbReference type="Rhea" id="RHEA:12886"/>
    </physiologicalReaction>
</comment>
<evidence type="ECO:0000256" key="4">
    <source>
        <dbReference type="ARBA" id="ARBA00044517"/>
    </source>
</evidence>
<dbReference type="PANTHER" id="PTHR13615:SF3">
    <property type="entry name" value="GLYCOSYLTRANSFERASE-LIKE DOMAIN-CONTAINING PROTEIN 1"/>
    <property type="match status" value="1"/>
</dbReference>
<dbReference type="EMBL" id="SJPI01000001">
    <property type="protein sequence ID" value="TWT54505.1"/>
    <property type="molecule type" value="Genomic_DNA"/>
</dbReference>
<evidence type="ECO:0000313" key="10">
    <source>
        <dbReference type="Proteomes" id="UP000316598"/>
    </source>
</evidence>
<dbReference type="SUPFAM" id="SSF53756">
    <property type="entry name" value="UDP-Glycosyltransferase/glycogen phosphorylase"/>
    <property type="match status" value="1"/>
</dbReference>
<sequence length="371" mass="42373">MSGRRVLAIDPFHGGSHLAFLEGVVGSSRHAWTVIADKPVHWKWRMRASALKLAQLAQDEVNARGKPELIFCTDMLDVPAWLGMMRKTDLSDVPVVIYFHENQWTYPTSLRSRVDFHFGYTNLMSAFAADHCVFNSAYHRDDFLNASKKFVASMPDSHEAHPWKMLNDKCCVIYPGFDVGSSAPIRSADFSANSIVLGWVSRWESDKRPDEFLRLCRMLDERGIDFQLVLLGPQPNEQLTESLELRRNFANRIIHDGYARTRQEYLTWLSRIDIVVSTADHEFFGIAICEAIASGAIPVVPDRLSYLELVPKSQRYDTIENACLQIQEIANTPSRDREPIFQECLNKIQPMHLSQSVMEIDLLIERLVSTD</sequence>
<reference evidence="9 10" key="1">
    <citation type="submission" date="2019-02" db="EMBL/GenBank/DDBJ databases">
        <title>Deep-cultivation of Planctomycetes and their phenomic and genomic characterization uncovers novel biology.</title>
        <authorList>
            <person name="Wiegand S."/>
            <person name="Jogler M."/>
            <person name="Boedeker C."/>
            <person name="Pinto D."/>
            <person name="Vollmers J."/>
            <person name="Rivas-Marin E."/>
            <person name="Kohn T."/>
            <person name="Peeters S.H."/>
            <person name="Heuer A."/>
            <person name="Rast P."/>
            <person name="Oberbeckmann S."/>
            <person name="Bunk B."/>
            <person name="Jeske O."/>
            <person name="Meyerdierks A."/>
            <person name="Storesund J.E."/>
            <person name="Kallscheuer N."/>
            <person name="Luecker S."/>
            <person name="Lage O.M."/>
            <person name="Pohl T."/>
            <person name="Merkel B.J."/>
            <person name="Hornburger P."/>
            <person name="Mueller R.-W."/>
            <person name="Bruemmer F."/>
            <person name="Labrenz M."/>
            <person name="Spormann A.M."/>
            <person name="Op Den Camp H."/>
            <person name="Overmann J."/>
            <person name="Amann R."/>
            <person name="Jetten M.S.M."/>
            <person name="Mascher T."/>
            <person name="Medema M.H."/>
            <person name="Devos D.P."/>
            <person name="Kaster A.-K."/>
            <person name="Ovreas L."/>
            <person name="Rohde M."/>
            <person name="Galperin M.Y."/>
            <person name="Jogler C."/>
        </authorList>
    </citation>
    <scope>NUCLEOTIDE SEQUENCE [LARGE SCALE GENOMIC DNA]</scope>
    <source>
        <strain evidence="9 10">Pla22</strain>
    </source>
</reference>
<evidence type="ECO:0000256" key="1">
    <source>
        <dbReference type="ARBA" id="ARBA00009481"/>
    </source>
</evidence>
<evidence type="ECO:0000259" key="8">
    <source>
        <dbReference type="Pfam" id="PF12038"/>
    </source>
</evidence>